<feature type="domain" description="RING-type" evidence="17">
    <location>
        <begin position="269"/>
        <end position="307"/>
    </location>
</feature>
<dbReference type="Proteomes" id="UP001059546">
    <property type="component" value="Chromosome I"/>
</dbReference>
<keyword evidence="21" id="KW-1185">Reference proteome</keyword>
<dbReference type="Pfam" id="PF13639">
    <property type="entry name" value="zf-RING_2"/>
    <property type="match status" value="1"/>
</dbReference>
<evidence type="ECO:0000256" key="4">
    <source>
        <dbReference type="ARBA" id="ARBA00010089"/>
    </source>
</evidence>
<dbReference type="EMBL" id="CP119062">
    <property type="protein sequence ID" value="WEL37819.1"/>
    <property type="molecule type" value="Genomic_DNA"/>
</dbReference>
<dbReference type="AlphaFoldDB" id="A0A9Q9C8G8"/>
<evidence type="ECO:0000256" key="13">
    <source>
        <dbReference type="ARBA" id="ARBA00022989"/>
    </source>
</evidence>
<sequence>MKKIVAYGVTHFILLAIYTMRASHGGLTMYNILTTTTRNSTVHILHATFLIFLMCTLTGQIIDYVFKSLRSEEISNFNESLLYFLTDFLLVVSTFDSDINFKNGLFFVMLLCVKSLSWLLGTRIKRDVYPSLFGLAYGISLFSGLMVLLFTLSCISSIDGQILFLFEYTLLVIASIKNVCVMNLILSDDDDKRSLHNFYIDIGYMSITLLVYVIFIGITSVSYRLPLNLFRSALTIFDALIAKIKVFHNYLKLCKDLEKCVEGTGDGFCAICRDDMQVGKKLTCGHCFHIECLKMWCERQQTCPICKSELAFDVRKESFVVGGEYISGIPVTIDG</sequence>
<keyword evidence="10" id="KW-0833">Ubl conjugation pathway</keyword>
<dbReference type="Proteomes" id="UP001217963">
    <property type="component" value="Chromosome I"/>
</dbReference>
<feature type="transmembrane region" description="Helical" evidence="16">
    <location>
        <begin position="132"/>
        <end position="158"/>
    </location>
</feature>
<evidence type="ECO:0000256" key="5">
    <source>
        <dbReference type="ARBA" id="ARBA00012483"/>
    </source>
</evidence>
<keyword evidence="12" id="KW-0862">Zinc</keyword>
<dbReference type="GO" id="GO:0043161">
    <property type="term" value="P:proteasome-mediated ubiquitin-dependent protein catabolic process"/>
    <property type="evidence" value="ECO:0007669"/>
    <property type="project" value="TreeGrafter"/>
</dbReference>
<evidence type="ECO:0000256" key="3">
    <source>
        <dbReference type="ARBA" id="ARBA00004906"/>
    </source>
</evidence>
<dbReference type="InterPro" id="IPR058051">
    <property type="entry name" value="Znf_RING_synoviolin"/>
</dbReference>
<dbReference type="SUPFAM" id="SSF57850">
    <property type="entry name" value="RING/U-box"/>
    <property type="match status" value="1"/>
</dbReference>
<keyword evidence="13 16" id="KW-1133">Transmembrane helix</keyword>
<comment type="subcellular location">
    <subcellularLocation>
        <location evidence="2">Endoplasmic reticulum membrane</location>
        <topology evidence="2">Multi-pass membrane protein</topology>
    </subcellularLocation>
</comment>
<dbReference type="EMBL" id="CP075147">
    <property type="protein sequence ID" value="UTX42377.1"/>
    <property type="molecule type" value="Genomic_DNA"/>
</dbReference>
<keyword evidence="14 16" id="KW-0472">Membrane</keyword>
<keyword evidence="9 15" id="KW-0863">Zinc-finger</keyword>
<dbReference type="Gene3D" id="3.30.40.10">
    <property type="entry name" value="Zinc/RING finger domain, C3HC4 (zinc finger)"/>
    <property type="match status" value="1"/>
</dbReference>
<gene>
    <name evidence="18" type="ORF">GPU96_01g00790</name>
    <name evidence="19" type="ORF">PFJ87_01g00720</name>
</gene>
<evidence type="ECO:0000256" key="9">
    <source>
        <dbReference type="ARBA" id="ARBA00022771"/>
    </source>
</evidence>
<dbReference type="InterPro" id="IPR013083">
    <property type="entry name" value="Znf_RING/FYVE/PHD"/>
</dbReference>
<dbReference type="InterPro" id="IPR057992">
    <property type="entry name" value="TPR_SYVN1_N"/>
</dbReference>
<keyword evidence="6" id="KW-0808">Transferase</keyword>
<evidence type="ECO:0000256" key="6">
    <source>
        <dbReference type="ARBA" id="ARBA00022679"/>
    </source>
</evidence>
<keyword evidence="8" id="KW-0479">Metal-binding</keyword>
<dbReference type="EC" id="2.3.2.27" evidence="5"/>
<feature type="transmembrane region" description="Helical" evidence="16">
    <location>
        <begin position="44"/>
        <end position="65"/>
    </location>
</feature>
<evidence type="ECO:0000256" key="16">
    <source>
        <dbReference type="SAM" id="Phobius"/>
    </source>
</evidence>
<reference evidence="18" key="1">
    <citation type="submission" date="2021-05" db="EMBL/GenBank/DDBJ databases">
        <title>Encephalitozoon hellem ATCC 50604 Complete Genome.</title>
        <authorList>
            <person name="Mascarenhas dos Santos A.C."/>
            <person name="Julian A.T."/>
            <person name="Pombert J.-F."/>
        </authorList>
    </citation>
    <scope>NUCLEOTIDE SEQUENCE</scope>
    <source>
        <strain evidence="18">ATCC 50604</strain>
    </source>
</reference>
<comment type="similarity">
    <text evidence="4">Belongs to the HRD1 family.</text>
</comment>
<evidence type="ECO:0000256" key="2">
    <source>
        <dbReference type="ARBA" id="ARBA00004477"/>
    </source>
</evidence>
<dbReference type="InterPro" id="IPR001841">
    <property type="entry name" value="Znf_RING"/>
</dbReference>
<organism evidence="18 20">
    <name type="scientific">Encephalitozoon hellem</name>
    <name type="common">Microsporidian parasite</name>
    <dbReference type="NCBI Taxonomy" id="27973"/>
    <lineage>
        <taxon>Eukaryota</taxon>
        <taxon>Fungi</taxon>
        <taxon>Fungi incertae sedis</taxon>
        <taxon>Microsporidia</taxon>
        <taxon>Unikaryonidae</taxon>
        <taxon>Encephalitozoon</taxon>
    </lineage>
</organism>
<dbReference type="Pfam" id="PF25563">
    <property type="entry name" value="TPR_SYVN1_N"/>
    <property type="match status" value="1"/>
</dbReference>
<evidence type="ECO:0000313" key="18">
    <source>
        <dbReference type="EMBL" id="UTX42377.1"/>
    </source>
</evidence>
<dbReference type="GO" id="GO:0061630">
    <property type="term" value="F:ubiquitin protein ligase activity"/>
    <property type="evidence" value="ECO:0007669"/>
    <property type="project" value="TreeGrafter"/>
</dbReference>
<dbReference type="OrthoDB" id="7759664at2759"/>
<feature type="transmembrane region" description="Helical" evidence="16">
    <location>
        <begin position="164"/>
        <end position="186"/>
    </location>
</feature>
<name>A0A9Q9C8G8_ENCHE</name>
<dbReference type="PANTHER" id="PTHR22763">
    <property type="entry name" value="RING ZINC FINGER PROTEIN"/>
    <property type="match status" value="1"/>
</dbReference>
<keyword evidence="11" id="KW-0256">Endoplasmic reticulum</keyword>
<dbReference type="GO" id="GO:0012505">
    <property type="term" value="C:endomembrane system"/>
    <property type="evidence" value="ECO:0007669"/>
    <property type="project" value="TreeGrafter"/>
</dbReference>
<comment type="catalytic activity">
    <reaction evidence="1">
        <text>S-ubiquitinyl-[E2 ubiquitin-conjugating enzyme]-L-cysteine + [acceptor protein]-L-lysine = [E2 ubiquitin-conjugating enzyme]-L-cysteine + N(6)-ubiquitinyl-[acceptor protein]-L-lysine.</text>
        <dbReference type="EC" id="2.3.2.27"/>
    </reaction>
</comment>
<evidence type="ECO:0000256" key="11">
    <source>
        <dbReference type="ARBA" id="ARBA00022824"/>
    </source>
</evidence>
<accession>A0A9Q9C8G8</accession>
<evidence type="ECO:0000256" key="8">
    <source>
        <dbReference type="ARBA" id="ARBA00022723"/>
    </source>
</evidence>
<evidence type="ECO:0000313" key="19">
    <source>
        <dbReference type="EMBL" id="WEL37819.1"/>
    </source>
</evidence>
<feature type="transmembrane region" description="Helical" evidence="16">
    <location>
        <begin position="12"/>
        <end position="32"/>
    </location>
</feature>
<evidence type="ECO:0000259" key="17">
    <source>
        <dbReference type="PROSITE" id="PS50089"/>
    </source>
</evidence>
<keyword evidence="19" id="KW-0436">Ligase</keyword>
<evidence type="ECO:0000256" key="15">
    <source>
        <dbReference type="PROSITE-ProRule" id="PRU00175"/>
    </source>
</evidence>
<dbReference type="SMART" id="SM00184">
    <property type="entry name" value="RING"/>
    <property type="match status" value="1"/>
</dbReference>
<dbReference type="GO" id="GO:0016874">
    <property type="term" value="F:ligase activity"/>
    <property type="evidence" value="ECO:0007669"/>
    <property type="project" value="UniProtKB-KW"/>
</dbReference>
<evidence type="ECO:0000256" key="10">
    <source>
        <dbReference type="ARBA" id="ARBA00022786"/>
    </source>
</evidence>
<reference evidence="19 21" key="2">
    <citation type="submission" date="2023-02" db="EMBL/GenBank/DDBJ databases">
        <title>Encephalitozoon hellem ATCC 50451 complete genome.</title>
        <authorList>
            <person name="Mascarenhas dos Santos A.C."/>
            <person name="Julian A.T."/>
            <person name="Pombert J.-F."/>
        </authorList>
    </citation>
    <scope>NUCLEOTIDE SEQUENCE [LARGE SCALE GENOMIC DNA]</scope>
    <source>
        <strain evidence="19 21">ATCC 50451</strain>
    </source>
</reference>
<keyword evidence="7 16" id="KW-0812">Transmembrane</keyword>
<evidence type="ECO:0000313" key="20">
    <source>
        <dbReference type="Proteomes" id="UP001059546"/>
    </source>
</evidence>
<evidence type="ECO:0000256" key="1">
    <source>
        <dbReference type="ARBA" id="ARBA00000900"/>
    </source>
</evidence>
<proteinExistence type="inferred from homology"/>
<protein>
    <recommendedName>
        <fullName evidence="5">RING-type E3 ubiquitin transferase</fullName>
        <ecNumber evidence="5">2.3.2.27</ecNumber>
    </recommendedName>
</protein>
<evidence type="ECO:0000313" key="21">
    <source>
        <dbReference type="Proteomes" id="UP001217963"/>
    </source>
</evidence>
<evidence type="ECO:0000256" key="14">
    <source>
        <dbReference type="ARBA" id="ARBA00023136"/>
    </source>
</evidence>
<comment type="pathway">
    <text evidence="3">Protein modification; protein ubiquitination.</text>
</comment>
<feature type="transmembrane region" description="Helical" evidence="16">
    <location>
        <begin position="101"/>
        <end position="120"/>
    </location>
</feature>
<dbReference type="GO" id="GO:0008270">
    <property type="term" value="F:zinc ion binding"/>
    <property type="evidence" value="ECO:0007669"/>
    <property type="project" value="UniProtKB-KW"/>
</dbReference>
<evidence type="ECO:0000256" key="7">
    <source>
        <dbReference type="ARBA" id="ARBA00022692"/>
    </source>
</evidence>
<feature type="transmembrane region" description="Helical" evidence="16">
    <location>
        <begin position="198"/>
        <end position="223"/>
    </location>
</feature>
<dbReference type="CDD" id="cd16479">
    <property type="entry name" value="RING-H2_synoviolin"/>
    <property type="match status" value="1"/>
</dbReference>
<dbReference type="PROSITE" id="PS50089">
    <property type="entry name" value="ZF_RING_2"/>
    <property type="match status" value="1"/>
</dbReference>
<evidence type="ECO:0000256" key="12">
    <source>
        <dbReference type="ARBA" id="ARBA00022833"/>
    </source>
</evidence>
<dbReference type="InterPro" id="IPR050731">
    <property type="entry name" value="HRD1_E3_ubiq-ligases"/>
</dbReference>